<reference evidence="2 3" key="1">
    <citation type="submission" date="2023-06" db="EMBL/GenBank/DDBJ databases">
        <title>Actinomycetospora Odt1-22.</title>
        <authorList>
            <person name="Supong K."/>
        </authorList>
    </citation>
    <scope>NUCLEOTIDE SEQUENCE [LARGE SCALE GENOMIC DNA]</scope>
    <source>
        <strain evidence="2 3">Odt1-22</strain>
    </source>
</reference>
<dbReference type="Gene3D" id="1.20.120.450">
    <property type="entry name" value="dinb family like domain"/>
    <property type="match status" value="1"/>
</dbReference>
<organism evidence="2 3">
    <name type="scientific">Actinomycetospora termitidis</name>
    <dbReference type="NCBI Taxonomy" id="3053470"/>
    <lineage>
        <taxon>Bacteria</taxon>
        <taxon>Bacillati</taxon>
        <taxon>Actinomycetota</taxon>
        <taxon>Actinomycetes</taxon>
        <taxon>Pseudonocardiales</taxon>
        <taxon>Pseudonocardiaceae</taxon>
        <taxon>Actinomycetospora</taxon>
    </lineage>
</organism>
<evidence type="ECO:0000259" key="1">
    <source>
        <dbReference type="Pfam" id="PF11716"/>
    </source>
</evidence>
<dbReference type="RefSeq" id="WP_286054087.1">
    <property type="nucleotide sequence ID" value="NZ_JASVWF010000003.1"/>
</dbReference>
<evidence type="ECO:0000313" key="3">
    <source>
        <dbReference type="Proteomes" id="UP001231924"/>
    </source>
</evidence>
<dbReference type="InterPro" id="IPR024344">
    <property type="entry name" value="MDMPI_metal-binding"/>
</dbReference>
<keyword evidence="3" id="KW-1185">Reference proteome</keyword>
<evidence type="ECO:0000313" key="2">
    <source>
        <dbReference type="EMBL" id="MDL5157639.1"/>
    </source>
</evidence>
<protein>
    <submittedName>
        <fullName evidence="2">Maleylpyruvate isomerase N-terminal domain-containing protein</fullName>
    </submittedName>
</protein>
<accession>A0ABT7MAF5</accession>
<dbReference type="Proteomes" id="UP001231924">
    <property type="component" value="Unassembled WGS sequence"/>
</dbReference>
<dbReference type="GO" id="GO:0016853">
    <property type="term" value="F:isomerase activity"/>
    <property type="evidence" value="ECO:0007669"/>
    <property type="project" value="UniProtKB-KW"/>
</dbReference>
<gene>
    <name evidence="2" type="ORF">QRT03_16865</name>
</gene>
<comment type="caution">
    <text evidence="2">The sequence shown here is derived from an EMBL/GenBank/DDBJ whole genome shotgun (WGS) entry which is preliminary data.</text>
</comment>
<proteinExistence type="predicted"/>
<dbReference type="Pfam" id="PF11716">
    <property type="entry name" value="MDMPI_N"/>
    <property type="match status" value="1"/>
</dbReference>
<dbReference type="EMBL" id="JASVWF010000003">
    <property type="protein sequence ID" value="MDL5157639.1"/>
    <property type="molecule type" value="Genomic_DNA"/>
</dbReference>
<dbReference type="InterPro" id="IPR034660">
    <property type="entry name" value="DinB/YfiT-like"/>
</dbReference>
<name>A0ABT7MAF5_9PSEU</name>
<feature type="domain" description="Mycothiol-dependent maleylpyruvate isomerase metal-binding" evidence="1">
    <location>
        <begin position="3"/>
        <end position="130"/>
    </location>
</feature>
<sequence>MNDETDAFLHACRAVGPDAVSACPGWTTREVAAHQAATCAEVVRHLEPYLAGEEVPVTRSFAEREAPYLRLDLDGLLDAVVEQEAAMQEAIRTTLAVEPDAVVPWTGRQMVVSTFRTHLRSEFALHRWDLTGDEEFLDAPELTDHALSVLGALLPRAGAAADSGDPLLVVLRSPGADDVVLEVGAAGTRLRRPDDDGRAPVGLELGAAARLLTLWGRRPAHRGVSHLPSGMLRRVQDLLAGY</sequence>
<keyword evidence="2" id="KW-0413">Isomerase</keyword>
<dbReference type="SUPFAM" id="SSF109854">
    <property type="entry name" value="DinB/YfiT-like putative metalloenzymes"/>
    <property type="match status" value="1"/>
</dbReference>